<name>A0A6J5KU95_9CAUD</name>
<accession>A0A6J5KU95</accession>
<sequence length="50" mass="5940">MIIDLYDPESIARWVLLHPHRHGPQINWFSRYDRFVPAIEAARKIVRAAL</sequence>
<dbReference type="EMBL" id="LR796192">
    <property type="protein sequence ID" value="CAB4126108.1"/>
    <property type="molecule type" value="Genomic_DNA"/>
</dbReference>
<gene>
    <name evidence="2" type="ORF">UFOVP170_55</name>
    <name evidence="1" type="ORF">UFOVP73_33</name>
</gene>
<proteinExistence type="predicted"/>
<organism evidence="1">
    <name type="scientific">uncultured Caudovirales phage</name>
    <dbReference type="NCBI Taxonomy" id="2100421"/>
    <lineage>
        <taxon>Viruses</taxon>
        <taxon>Duplodnaviria</taxon>
        <taxon>Heunggongvirae</taxon>
        <taxon>Uroviricota</taxon>
        <taxon>Caudoviricetes</taxon>
        <taxon>Peduoviridae</taxon>
        <taxon>Maltschvirus</taxon>
        <taxon>Maltschvirus maltsch</taxon>
    </lineage>
</organism>
<protein>
    <submittedName>
        <fullName evidence="1">Uncharacterized protein</fullName>
    </submittedName>
</protein>
<dbReference type="EMBL" id="LR798218">
    <property type="protein sequence ID" value="CAB5195162.1"/>
    <property type="molecule type" value="Genomic_DNA"/>
</dbReference>
<reference evidence="1" key="1">
    <citation type="submission" date="2020-04" db="EMBL/GenBank/DDBJ databases">
        <authorList>
            <person name="Chiriac C."/>
            <person name="Salcher M."/>
            <person name="Ghai R."/>
            <person name="Kavagutti S V."/>
        </authorList>
    </citation>
    <scope>NUCLEOTIDE SEQUENCE</scope>
</reference>
<evidence type="ECO:0000313" key="2">
    <source>
        <dbReference type="EMBL" id="CAB5195162.1"/>
    </source>
</evidence>
<evidence type="ECO:0000313" key="1">
    <source>
        <dbReference type="EMBL" id="CAB4126108.1"/>
    </source>
</evidence>